<protein>
    <recommendedName>
        <fullName evidence="8">CstA N-terminal domain-containing protein</fullName>
    </recommendedName>
</protein>
<comment type="similarity">
    <text evidence="2">Belongs to the peptide transporter carbon starvation (CstA) (TC 2.A.114) family.</text>
</comment>
<dbReference type="RefSeq" id="WP_002666927.1">
    <property type="nucleotide sequence ID" value="NZ_CM001795.1"/>
</dbReference>
<gene>
    <name evidence="9" type="ORF">HMPREF9726_01445</name>
</gene>
<dbReference type="EMBL" id="AGDV01000012">
    <property type="protein sequence ID" value="EMB33084.1"/>
    <property type="molecule type" value="Genomic_DNA"/>
</dbReference>
<reference evidence="9" key="1">
    <citation type="submission" date="2012-01" db="EMBL/GenBank/DDBJ databases">
        <title>The Genome Sequence of Treponema denticola H-22.</title>
        <authorList>
            <consortium name="The Broad Institute Genome Sequencing Platform"/>
            <person name="Earl A."/>
            <person name="Ward D."/>
            <person name="Feldgarden M."/>
            <person name="Gevers D."/>
            <person name="Blanton J.M."/>
            <person name="Fenno C.J."/>
            <person name="Baranova O.V."/>
            <person name="Mathney J."/>
            <person name="Dewhirst F.E."/>
            <person name="Izard J."/>
            <person name="Young S.K."/>
            <person name="Zeng Q."/>
            <person name="Gargeya S."/>
            <person name="Fitzgerald M."/>
            <person name="Haas B."/>
            <person name="Abouelleil A."/>
            <person name="Alvarado L."/>
            <person name="Arachchi H.M."/>
            <person name="Berlin A."/>
            <person name="Chapman S.B."/>
            <person name="Gearin G."/>
            <person name="Goldberg J."/>
            <person name="Griggs A."/>
            <person name="Gujja S."/>
            <person name="Hansen M."/>
            <person name="Heiman D."/>
            <person name="Howarth C."/>
            <person name="Larimer J."/>
            <person name="Lui A."/>
            <person name="MacDonald P.J.P."/>
            <person name="McCowen C."/>
            <person name="Montmayeur A."/>
            <person name="Murphy C."/>
            <person name="Neiman D."/>
            <person name="Pearson M."/>
            <person name="Priest M."/>
            <person name="Roberts A."/>
            <person name="Saif S."/>
            <person name="Shea T."/>
            <person name="Sisk P."/>
            <person name="Stolte C."/>
            <person name="Sykes S."/>
            <person name="Wortman J."/>
            <person name="Nusbaum C."/>
            <person name="Birren B."/>
        </authorList>
    </citation>
    <scope>NUCLEOTIDE SEQUENCE [LARGE SCALE GENOMIC DNA]</scope>
    <source>
        <strain evidence="9">H-22</strain>
    </source>
</reference>
<feature type="transmembrane region" description="Helical" evidence="7">
    <location>
        <begin position="446"/>
        <end position="467"/>
    </location>
</feature>
<dbReference type="HOGENOM" id="CLU_010531_3_1_12"/>
<evidence type="ECO:0000256" key="7">
    <source>
        <dbReference type="SAM" id="Phobius"/>
    </source>
</evidence>
<feature type="transmembrane region" description="Helical" evidence="7">
    <location>
        <begin position="161"/>
        <end position="178"/>
    </location>
</feature>
<feature type="transmembrane region" description="Helical" evidence="7">
    <location>
        <begin position="229"/>
        <end position="246"/>
    </location>
</feature>
<evidence type="ECO:0000256" key="5">
    <source>
        <dbReference type="ARBA" id="ARBA00022989"/>
    </source>
</evidence>
<feature type="domain" description="CstA N-terminal" evidence="8">
    <location>
        <begin position="157"/>
        <end position="282"/>
    </location>
</feature>
<dbReference type="Pfam" id="PF02554">
    <property type="entry name" value="CstA"/>
    <property type="match status" value="2"/>
</dbReference>
<feature type="transmembrane region" description="Helical" evidence="7">
    <location>
        <begin position="66"/>
        <end position="90"/>
    </location>
</feature>
<dbReference type="PANTHER" id="PTHR30252">
    <property type="entry name" value="INNER MEMBRANE PEPTIDE TRANSPORTER"/>
    <property type="match status" value="1"/>
</dbReference>
<feature type="transmembrane region" description="Helical" evidence="7">
    <location>
        <begin position="185"/>
        <end position="209"/>
    </location>
</feature>
<feature type="transmembrane region" description="Helical" evidence="7">
    <location>
        <begin position="364"/>
        <end position="382"/>
    </location>
</feature>
<keyword evidence="5 7" id="KW-1133">Transmembrane helix</keyword>
<evidence type="ECO:0000256" key="4">
    <source>
        <dbReference type="ARBA" id="ARBA00022692"/>
    </source>
</evidence>
<evidence type="ECO:0000256" key="6">
    <source>
        <dbReference type="ARBA" id="ARBA00023136"/>
    </source>
</evidence>
<feature type="domain" description="CstA N-terminal" evidence="8">
    <location>
        <begin position="3"/>
        <end position="143"/>
    </location>
</feature>
<evidence type="ECO:0000259" key="8">
    <source>
        <dbReference type="Pfam" id="PF02554"/>
    </source>
</evidence>
<dbReference type="PANTHER" id="PTHR30252:SF4">
    <property type="entry name" value="CARBON STARVATION"/>
    <property type="match status" value="1"/>
</dbReference>
<dbReference type="AlphaFoldDB" id="A0A0E2EGH5"/>
<keyword evidence="4 7" id="KW-0812">Transmembrane</keyword>
<dbReference type="GO" id="GO:0009267">
    <property type="term" value="P:cellular response to starvation"/>
    <property type="evidence" value="ECO:0007669"/>
    <property type="project" value="InterPro"/>
</dbReference>
<keyword evidence="6 7" id="KW-0472">Membrane</keyword>
<organism evidence="9">
    <name type="scientific">Treponema denticola H-22</name>
    <dbReference type="NCBI Taxonomy" id="999432"/>
    <lineage>
        <taxon>Bacteria</taxon>
        <taxon>Pseudomonadati</taxon>
        <taxon>Spirochaetota</taxon>
        <taxon>Spirochaetia</taxon>
        <taxon>Spirochaetales</taxon>
        <taxon>Treponemataceae</taxon>
        <taxon>Treponema</taxon>
    </lineage>
</organism>
<comment type="subcellular location">
    <subcellularLocation>
        <location evidence="1">Cell membrane</location>
        <topology evidence="1">Multi-pass membrane protein</topology>
    </subcellularLocation>
</comment>
<evidence type="ECO:0000256" key="3">
    <source>
        <dbReference type="ARBA" id="ARBA00022475"/>
    </source>
</evidence>
<sequence length="484" mass="52025">MITFFICLAILIVGHFVYGKYVQKVFGISSAPTPAISKQDGVDYVPLSTGRVFLIQLLNIAGLGPIFGAISGALWGASAFFWIGLGTIFAGGVHDYLSGMISERHDGASISELSGVYLGPIMKFIMRVFAVVLLIFVGTVFMKGPADLLAKLTPEKFGSNFWLIIVLAYYFLATILPVDKIIGKIYPVFGIVLIIMALGIGAGILFNAFRGTMTIPEFSLANVHPSNLPRWPLLFITIACGAISGFHATQSPLMARCIKSEADGHKVFYGAMVGEGIIALVWAAAGMTFYYGTGGLQEALNTLGGPAGVVYDISFKLLGGIGGFLAVLGVIACPITSGDTAFRSARLTLADWFKVDQKPINKRLLLAIPLLAIGGLLSQINFNIIWRYFAWSNQTLAMIALWVGAMYLFLNKKNFIIALVPATFMTAVSVTYILMAPEGFKLDKMISYPIGIAAALICLGAFIFVIMRKKKNGTDVPPIPAPSV</sequence>
<feature type="transmembrane region" description="Helical" evidence="7">
    <location>
        <begin position="267"/>
        <end position="293"/>
    </location>
</feature>
<evidence type="ECO:0000313" key="9">
    <source>
        <dbReference type="EMBL" id="EMB33084.1"/>
    </source>
</evidence>
<name>A0A0E2EGH5_TREDN</name>
<keyword evidence="3" id="KW-1003">Cell membrane</keyword>
<dbReference type="InterPro" id="IPR003706">
    <property type="entry name" value="CstA_N"/>
</dbReference>
<dbReference type="PATRIC" id="fig|999432.5.peg.1499"/>
<feature type="transmembrane region" description="Helical" evidence="7">
    <location>
        <begin position="313"/>
        <end position="336"/>
    </location>
</feature>
<feature type="transmembrane region" description="Helical" evidence="7">
    <location>
        <begin position="415"/>
        <end position="434"/>
    </location>
</feature>
<dbReference type="Proteomes" id="UP000011705">
    <property type="component" value="Chromosome"/>
</dbReference>
<evidence type="ECO:0000256" key="1">
    <source>
        <dbReference type="ARBA" id="ARBA00004651"/>
    </source>
</evidence>
<feature type="transmembrane region" description="Helical" evidence="7">
    <location>
        <begin position="388"/>
        <end position="410"/>
    </location>
</feature>
<accession>A0A0E2EGH5</accession>
<comment type="caution">
    <text evidence="9">The sequence shown here is derived from an EMBL/GenBank/DDBJ whole genome shotgun (WGS) entry which is preliminary data.</text>
</comment>
<dbReference type="InterPro" id="IPR051605">
    <property type="entry name" value="CstA"/>
</dbReference>
<dbReference type="GeneID" id="2741627"/>
<feature type="transmembrane region" description="Helical" evidence="7">
    <location>
        <begin position="124"/>
        <end position="141"/>
    </location>
</feature>
<evidence type="ECO:0000256" key="2">
    <source>
        <dbReference type="ARBA" id="ARBA00007755"/>
    </source>
</evidence>
<proteinExistence type="inferred from homology"/>
<dbReference type="GO" id="GO:0005886">
    <property type="term" value="C:plasma membrane"/>
    <property type="evidence" value="ECO:0007669"/>
    <property type="project" value="UniProtKB-SubCell"/>
</dbReference>